<evidence type="ECO:0000313" key="3">
    <source>
        <dbReference type="Proteomes" id="UP000789390"/>
    </source>
</evidence>
<sequence>MLVILSVRCLPLPYLKFPASVSVHLFHTRETHLVRDETDLLVRSVVAEMVPQAQVFCSRDREGGSFGGRDQDSSSSFGGGGSSYGRDRDGPSSFGHDRESPSVNADEMKRSERPRAGGNNRPRKDQSYLSKSRTVPIEEGSAPVTEIPAATAAAAPIKRSVATTAPPSSVSIFGAAKPVDTAAREHTIEERIKEKQMKEREQPLSRRVTDRQK</sequence>
<dbReference type="Proteomes" id="UP000789390">
    <property type="component" value="Unassembled WGS sequence"/>
</dbReference>
<keyword evidence="3" id="KW-1185">Reference proteome</keyword>
<accession>A0A8J2RDF2</accession>
<gene>
    <name evidence="2" type="ORF">DGAL_LOCUS2681</name>
</gene>
<evidence type="ECO:0000256" key="1">
    <source>
        <dbReference type="SAM" id="MobiDB-lite"/>
    </source>
</evidence>
<organism evidence="2 3">
    <name type="scientific">Daphnia galeata</name>
    <dbReference type="NCBI Taxonomy" id="27404"/>
    <lineage>
        <taxon>Eukaryota</taxon>
        <taxon>Metazoa</taxon>
        <taxon>Ecdysozoa</taxon>
        <taxon>Arthropoda</taxon>
        <taxon>Crustacea</taxon>
        <taxon>Branchiopoda</taxon>
        <taxon>Diplostraca</taxon>
        <taxon>Cladocera</taxon>
        <taxon>Anomopoda</taxon>
        <taxon>Daphniidae</taxon>
        <taxon>Daphnia</taxon>
    </lineage>
</organism>
<feature type="compositionally biased region" description="Basic and acidic residues" evidence="1">
    <location>
        <begin position="85"/>
        <end position="115"/>
    </location>
</feature>
<reference evidence="2" key="1">
    <citation type="submission" date="2021-11" db="EMBL/GenBank/DDBJ databases">
        <authorList>
            <person name="Schell T."/>
        </authorList>
    </citation>
    <scope>NUCLEOTIDE SEQUENCE</scope>
    <source>
        <strain evidence="2">M5</strain>
    </source>
</reference>
<feature type="region of interest" description="Disordered" evidence="1">
    <location>
        <begin position="59"/>
        <end position="142"/>
    </location>
</feature>
<comment type="caution">
    <text evidence="2">The sequence shown here is derived from an EMBL/GenBank/DDBJ whole genome shotgun (WGS) entry which is preliminary data.</text>
</comment>
<name>A0A8J2RDF2_9CRUS</name>
<feature type="region of interest" description="Disordered" evidence="1">
    <location>
        <begin position="193"/>
        <end position="213"/>
    </location>
</feature>
<evidence type="ECO:0000313" key="2">
    <source>
        <dbReference type="EMBL" id="CAH0100451.1"/>
    </source>
</evidence>
<dbReference type="AlphaFoldDB" id="A0A8J2RDF2"/>
<dbReference type="OrthoDB" id="1748655at2759"/>
<dbReference type="EMBL" id="CAKKLH010000036">
    <property type="protein sequence ID" value="CAH0100451.1"/>
    <property type="molecule type" value="Genomic_DNA"/>
</dbReference>
<proteinExistence type="predicted"/>
<protein>
    <submittedName>
        <fullName evidence="2">Uncharacterized protein</fullName>
    </submittedName>
</protein>